<sequence>MRAVGRISGIFAWVCPFRCAPIVDSRIVGFVFNGGRISVSVQLFCISRQAVAQQRESQQKRYETAEGILRRSATGNARGSGAIVSICRFLSEFRQRMRPVERIAKDKPNRNSDANHACGYHPQAHNISDSDGPHERHEPLPR</sequence>
<feature type="compositionally biased region" description="Basic and acidic residues" evidence="1">
    <location>
        <begin position="131"/>
        <end position="142"/>
    </location>
</feature>
<reference evidence="2 3" key="1">
    <citation type="submission" date="2024-01" db="EMBL/GenBank/DDBJ databases">
        <title>novel species in genus Adlercreutzia.</title>
        <authorList>
            <person name="Liu X."/>
        </authorList>
    </citation>
    <scope>NUCLEOTIDE SEQUENCE [LARGE SCALE GENOMIC DNA]</scope>
    <source>
        <strain evidence="2 3">R22</strain>
    </source>
</reference>
<evidence type="ECO:0000313" key="2">
    <source>
        <dbReference type="EMBL" id="MEC4293694.1"/>
    </source>
</evidence>
<organism evidence="2 3">
    <name type="scientific">Adlercreutzia shanghongiae</name>
    <dbReference type="NCBI Taxonomy" id="3111773"/>
    <lineage>
        <taxon>Bacteria</taxon>
        <taxon>Bacillati</taxon>
        <taxon>Actinomycetota</taxon>
        <taxon>Coriobacteriia</taxon>
        <taxon>Eggerthellales</taxon>
        <taxon>Eggerthellaceae</taxon>
        <taxon>Adlercreutzia</taxon>
    </lineage>
</organism>
<evidence type="ECO:0000313" key="3">
    <source>
        <dbReference type="Proteomes" id="UP001343724"/>
    </source>
</evidence>
<accession>A0ABU6IVV7</accession>
<feature type="compositionally biased region" description="Basic and acidic residues" evidence="1">
    <location>
        <begin position="100"/>
        <end position="110"/>
    </location>
</feature>
<dbReference type="Proteomes" id="UP001343724">
    <property type="component" value="Unassembled WGS sequence"/>
</dbReference>
<comment type="caution">
    <text evidence="2">The sequence shown here is derived from an EMBL/GenBank/DDBJ whole genome shotgun (WGS) entry which is preliminary data.</text>
</comment>
<dbReference type="RefSeq" id="WP_326438069.1">
    <property type="nucleotide sequence ID" value="NZ_JAYMFH010000001.1"/>
</dbReference>
<dbReference type="EMBL" id="JAYMFH010000001">
    <property type="protein sequence ID" value="MEC4293694.1"/>
    <property type="molecule type" value="Genomic_DNA"/>
</dbReference>
<gene>
    <name evidence="2" type="ORF">VJ920_00010</name>
</gene>
<feature type="region of interest" description="Disordered" evidence="1">
    <location>
        <begin position="100"/>
        <end position="142"/>
    </location>
</feature>
<protein>
    <submittedName>
        <fullName evidence="2">Uncharacterized protein</fullName>
    </submittedName>
</protein>
<name>A0ABU6IVV7_9ACTN</name>
<keyword evidence="3" id="KW-1185">Reference proteome</keyword>
<proteinExistence type="predicted"/>
<evidence type="ECO:0000256" key="1">
    <source>
        <dbReference type="SAM" id="MobiDB-lite"/>
    </source>
</evidence>